<dbReference type="Proteomes" id="UP000807769">
    <property type="component" value="Unassembled WGS sequence"/>
</dbReference>
<dbReference type="GeneID" id="64623355"/>
<comment type="caution">
    <text evidence="2">The sequence shown here is derived from an EMBL/GenBank/DDBJ whole genome shotgun (WGS) entry which is preliminary data.</text>
</comment>
<evidence type="ECO:0000256" key="1">
    <source>
        <dbReference type="SAM" id="SignalP"/>
    </source>
</evidence>
<organism evidence="2 3">
    <name type="scientific">Suillus subaureus</name>
    <dbReference type="NCBI Taxonomy" id="48587"/>
    <lineage>
        <taxon>Eukaryota</taxon>
        <taxon>Fungi</taxon>
        <taxon>Dikarya</taxon>
        <taxon>Basidiomycota</taxon>
        <taxon>Agaricomycotina</taxon>
        <taxon>Agaricomycetes</taxon>
        <taxon>Agaricomycetidae</taxon>
        <taxon>Boletales</taxon>
        <taxon>Suillineae</taxon>
        <taxon>Suillaceae</taxon>
        <taxon>Suillus</taxon>
    </lineage>
</organism>
<dbReference type="AlphaFoldDB" id="A0A9P7DZS6"/>
<evidence type="ECO:0000313" key="2">
    <source>
        <dbReference type="EMBL" id="KAG1807128.1"/>
    </source>
</evidence>
<evidence type="ECO:0000313" key="3">
    <source>
        <dbReference type="Proteomes" id="UP000807769"/>
    </source>
</evidence>
<sequence length="67" mass="8139">QFCCFHAQNLTFVWQVHFTLSSVSSWHTVDSNFDYEMFWNNIMDFFKDAPGPVTRCKVDQLLEWWTR</sequence>
<dbReference type="EMBL" id="JABBWG010000045">
    <property type="protein sequence ID" value="KAG1807128.1"/>
    <property type="molecule type" value="Genomic_DNA"/>
</dbReference>
<name>A0A9P7DZS6_9AGAM</name>
<dbReference type="InterPro" id="IPR046521">
    <property type="entry name" value="DUF6698"/>
</dbReference>
<feature type="non-terminal residue" evidence="2">
    <location>
        <position position="67"/>
    </location>
</feature>
<reference evidence="2" key="1">
    <citation type="journal article" date="2020" name="New Phytol.">
        <title>Comparative genomics reveals dynamic genome evolution in host specialist ectomycorrhizal fungi.</title>
        <authorList>
            <person name="Lofgren L.A."/>
            <person name="Nguyen N.H."/>
            <person name="Vilgalys R."/>
            <person name="Ruytinx J."/>
            <person name="Liao H.L."/>
            <person name="Branco S."/>
            <person name="Kuo A."/>
            <person name="LaButti K."/>
            <person name="Lipzen A."/>
            <person name="Andreopoulos W."/>
            <person name="Pangilinan J."/>
            <person name="Riley R."/>
            <person name="Hundley H."/>
            <person name="Na H."/>
            <person name="Barry K."/>
            <person name="Grigoriev I.V."/>
            <person name="Stajich J.E."/>
            <person name="Kennedy P.G."/>
        </authorList>
    </citation>
    <scope>NUCLEOTIDE SEQUENCE</scope>
    <source>
        <strain evidence="2">MN1</strain>
    </source>
</reference>
<keyword evidence="1" id="KW-0732">Signal</keyword>
<dbReference type="Pfam" id="PF20414">
    <property type="entry name" value="DUF6698"/>
    <property type="match status" value="1"/>
</dbReference>
<feature type="chain" id="PRO_5040173452" evidence="1">
    <location>
        <begin position="22"/>
        <end position="67"/>
    </location>
</feature>
<dbReference type="OrthoDB" id="3220614at2759"/>
<protein>
    <submittedName>
        <fullName evidence="2">Uncharacterized protein</fullName>
    </submittedName>
</protein>
<proteinExistence type="predicted"/>
<gene>
    <name evidence="2" type="ORF">BJ212DRAFT_1218562</name>
</gene>
<dbReference type="RefSeq" id="XP_041187864.1">
    <property type="nucleotide sequence ID" value="XM_041329338.1"/>
</dbReference>
<feature type="signal peptide" evidence="1">
    <location>
        <begin position="1"/>
        <end position="21"/>
    </location>
</feature>
<feature type="non-terminal residue" evidence="2">
    <location>
        <position position="1"/>
    </location>
</feature>
<accession>A0A9P7DZS6</accession>
<keyword evidence="3" id="KW-1185">Reference proteome</keyword>